<keyword evidence="3 11" id="KW-0812">Transmembrane</keyword>
<evidence type="ECO:0000256" key="4">
    <source>
        <dbReference type="ARBA" id="ARBA00022729"/>
    </source>
</evidence>
<evidence type="ECO:0000256" key="7">
    <source>
        <dbReference type="ARBA" id="ARBA00023136"/>
    </source>
</evidence>
<keyword evidence="5 11" id="KW-1133">Transmembrane helix</keyword>
<dbReference type="InterPro" id="IPR001828">
    <property type="entry name" value="ANF_lig-bd_rcpt"/>
</dbReference>
<keyword evidence="10" id="KW-0807">Transducer</keyword>
<dbReference type="CDD" id="cd15283">
    <property type="entry name" value="7tmC_V2R_pheromone"/>
    <property type="match status" value="1"/>
</dbReference>
<dbReference type="Pfam" id="PF01094">
    <property type="entry name" value="ANF_receptor"/>
    <property type="match status" value="1"/>
</dbReference>
<dbReference type="InterPro" id="IPR038550">
    <property type="entry name" value="GPCR_3_9-Cys_sf"/>
</dbReference>
<dbReference type="Proteomes" id="UP000694871">
    <property type="component" value="Unplaced"/>
</dbReference>
<keyword evidence="9" id="KW-0325">Glycoprotein</keyword>
<evidence type="ECO:0000256" key="11">
    <source>
        <dbReference type="SAM" id="Phobius"/>
    </source>
</evidence>
<evidence type="ECO:0000313" key="14">
    <source>
        <dbReference type="RefSeq" id="XP_015274489.1"/>
    </source>
</evidence>
<dbReference type="PANTHER" id="PTHR24061">
    <property type="entry name" value="CALCIUM-SENSING RECEPTOR-RELATED"/>
    <property type="match status" value="1"/>
</dbReference>
<dbReference type="InterPro" id="IPR011500">
    <property type="entry name" value="GPCR_3_9-Cys_dom"/>
</dbReference>
<gene>
    <name evidence="14" type="primary">LOC107116972</name>
</gene>
<comment type="subcellular location">
    <subcellularLocation>
        <location evidence="1">Cell membrane</location>
        <topology evidence="1">Multi-pass membrane protein</topology>
    </subcellularLocation>
</comment>
<dbReference type="Pfam" id="PF07562">
    <property type="entry name" value="NCD3G"/>
    <property type="match status" value="1"/>
</dbReference>
<dbReference type="RefSeq" id="XP_015274489.1">
    <property type="nucleotide sequence ID" value="XM_015419003.1"/>
</dbReference>
<proteinExistence type="predicted"/>
<evidence type="ECO:0000256" key="6">
    <source>
        <dbReference type="ARBA" id="ARBA00023040"/>
    </source>
</evidence>
<dbReference type="Gene3D" id="3.40.50.2300">
    <property type="match status" value="2"/>
</dbReference>
<keyword evidence="7 11" id="KW-0472">Membrane</keyword>
<dbReference type="Pfam" id="PF00003">
    <property type="entry name" value="7tm_3"/>
    <property type="match status" value="1"/>
</dbReference>
<dbReference type="InterPro" id="IPR000337">
    <property type="entry name" value="GPCR_3"/>
</dbReference>
<evidence type="ECO:0000256" key="8">
    <source>
        <dbReference type="ARBA" id="ARBA00023170"/>
    </source>
</evidence>
<feature type="transmembrane region" description="Helical" evidence="11">
    <location>
        <begin position="527"/>
        <end position="546"/>
    </location>
</feature>
<dbReference type="PANTHER" id="PTHR24061:SF599">
    <property type="entry name" value="G-PROTEIN COUPLED RECEPTORS FAMILY 3 PROFILE DOMAIN-CONTAINING PROTEIN"/>
    <property type="match status" value="1"/>
</dbReference>
<dbReference type="PROSITE" id="PS50259">
    <property type="entry name" value="G_PROTEIN_RECEP_F3_4"/>
    <property type="match status" value="1"/>
</dbReference>
<protein>
    <submittedName>
        <fullName evidence="14">Vomeronasal type-2 receptor 26-like</fullName>
    </submittedName>
</protein>
<feature type="transmembrane region" description="Helical" evidence="11">
    <location>
        <begin position="487"/>
        <end position="506"/>
    </location>
</feature>
<evidence type="ECO:0000256" key="2">
    <source>
        <dbReference type="ARBA" id="ARBA00022475"/>
    </source>
</evidence>
<evidence type="ECO:0000313" key="13">
    <source>
        <dbReference type="Proteomes" id="UP000694871"/>
    </source>
</evidence>
<feature type="domain" description="G-protein coupled receptors family 3 profile" evidence="12">
    <location>
        <begin position="487"/>
        <end position="751"/>
    </location>
</feature>
<feature type="transmembrane region" description="Helical" evidence="11">
    <location>
        <begin position="713"/>
        <end position="736"/>
    </location>
</feature>
<keyword evidence="8" id="KW-0675">Receptor</keyword>
<organism evidence="13 14">
    <name type="scientific">Gekko japonicus</name>
    <name type="common">Schlegel's Japanese gecko</name>
    <dbReference type="NCBI Taxonomy" id="146911"/>
    <lineage>
        <taxon>Eukaryota</taxon>
        <taxon>Metazoa</taxon>
        <taxon>Chordata</taxon>
        <taxon>Craniata</taxon>
        <taxon>Vertebrata</taxon>
        <taxon>Euteleostomi</taxon>
        <taxon>Lepidosauria</taxon>
        <taxon>Squamata</taxon>
        <taxon>Bifurcata</taxon>
        <taxon>Gekkota</taxon>
        <taxon>Gekkonidae</taxon>
        <taxon>Gekkoninae</taxon>
        <taxon>Gekko</taxon>
    </lineage>
</organism>
<evidence type="ECO:0000259" key="12">
    <source>
        <dbReference type="PROSITE" id="PS50259"/>
    </source>
</evidence>
<dbReference type="Gene3D" id="2.10.50.30">
    <property type="entry name" value="GPCR, family 3, nine cysteines domain"/>
    <property type="match status" value="1"/>
</dbReference>
<feature type="transmembrane region" description="Helical" evidence="11">
    <location>
        <begin position="646"/>
        <end position="669"/>
    </location>
</feature>
<feature type="transmembrane region" description="Helical" evidence="11">
    <location>
        <begin position="681"/>
        <end position="701"/>
    </location>
</feature>
<dbReference type="InterPro" id="IPR000068">
    <property type="entry name" value="GPCR_3_Ca_sens_rcpt-rel"/>
</dbReference>
<feature type="transmembrane region" description="Helical" evidence="11">
    <location>
        <begin position="558"/>
        <end position="582"/>
    </location>
</feature>
<dbReference type="PRINTS" id="PR00248">
    <property type="entry name" value="GPCRMGR"/>
</dbReference>
<feature type="transmembrane region" description="Helical" evidence="11">
    <location>
        <begin position="598"/>
        <end position="619"/>
    </location>
</feature>
<keyword evidence="6" id="KW-0297">G-protein coupled receptor</keyword>
<keyword evidence="2" id="KW-1003">Cell membrane</keyword>
<accession>A0ABM1KLA2</accession>
<dbReference type="InterPro" id="IPR017978">
    <property type="entry name" value="GPCR_3_C"/>
</dbReference>
<dbReference type="InterPro" id="IPR004073">
    <property type="entry name" value="GPCR_3_vmron_rcpt_2"/>
</dbReference>
<evidence type="ECO:0000256" key="10">
    <source>
        <dbReference type="ARBA" id="ARBA00023224"/>
    </source>
</evidence>
<evidence type="ECO:0000256" key="9">
    <source>
        <dbReference type="ARBA" id="ARBA00023180"/>
    </source>
</evidence>
<dbReference type="GeneID" id="107116972"/>
<dbReference type="PRINTS" id="PR01535">
    <property type="entry name" value="VOMERONASL2R"/>
</dbReference>
<evidence type="ECO:0000256" key="5">
    <source>
        <dbReference type="ARBA" id="ARBA00022989"/>
    </source>
</evidence>
<keyword evidence="4" id="KW-0732">Signal</keyword>
<keyword evidence="13" id="KW-1185">Reference proteome</keyword>
<dbReference type="SUPFAM" id="SSF53822">
    <property type="entry name" value="Periplasmic binding protein-like I"/>
    <property type="match status" value="1"/>
</dbReference>
<evidence type="ECO:0000256" key="1">
    <source>
        <dbReference type="ARBA" id="ARBA00004651"/>
    </source>
</evidence>
<sequence>MGLLSTKHKFIPNYKCDVQNNLIAVIGGLVPRITINMATILNSYKIPQLSYGSFASEMSDQTLLSCVYHMVPNESYQYTGIVQLLLHFRWTWVGLFVVGDDNGERFLQAVVPMLSQNGICFAFIERTFKNTDNDEIRELFLISLKKFPALMRNKANVFVVYSVFPSMRLLSWLLHMTALDSPIGKVWIVTAHWDFRSTTRERDHSIQPFHGAISIAVHSRQPPGFRNFLKHINSSWAKGDGFIQDFWEQAFRCSLKHSSMSEGEKSEVNCTGKEKLENLPGPLFEMSMTGYSYSIYNAVHAIAHAFHAMYEARIKHQTRVAGRKLEPWNPRPWQLHLFLRTISFNNSAGETVHFDENREISTVFDVTNWRTFSNKSFIRVQIGSLSPHALTGKELTIQDEIIVWHRTFNQVLPFSVCNDNCHPGYSRRKKKGKPFCCYDCIPCPEGKISDKTDMDACIICPEVYYTNSDHNQCIPKIISYLSYEEPLGITLAFSASCFALTTVLVFGTFIKHQDTPIVKANNETLTYILLTSLFLCFLCSLLFIGQPVKMTCLLRQTIFGILFSVAISSVLAKTITVVLAFMATQPGSRMKKWMGKRLAIYTVLSCSSLQAAICTIWLSTSPPFPTMDMNSLNGIIIMECNEGSVFMFYCVLGYMGFLAVFSLILAFQARTLPDSFNEAKFITFSILVFCSVWLSFIPMYLSTKGKYMVAVEIFSILSSCAGLLVCIFSPKCYIIVMRPKLNTKGRLMRKN</sequence>
<name>A0ABM1KLA2_GEKJA</name>
<reference evidence="14" key="1">
    <citation type="submission" date="2025-08" db="UniProtKB">
        <authorList>
            <consortium name="RefSeq"/>
        </authorList>
    </citation>
    <scope>IDENTIFICATION</scope>
</reference>
<evidence type="ECO:0000256" key="3">
    <source>
        <dbReference type="ARBA" id="ARBA00022692"/>
    </source>
</evidence>
<dbReference type="InterPro" id="IPR028082">
    <property type="entry name" value="Peripla_BP_I"/>
</dbReference>